<protein>
    <submittedName>
        <fullName evidence="1">Uncharacterized protein</fullName>
    </submittedName>
</protein>
<dbReference type="KEGG" id="vg:40099877"/>
<dbReference type="Proteomes" id="UP000241926">
    <property type="component" value="Segment"/>
</dbReference>
<sequence>MSTFTVFASWYTGVDKVIEELDVEASTKAEAIAKAEAELQADYLPGYTIIHCEQRFGLFF</sequence>
<reference evidence="1 2" key="1">
    <citation type="submission" date="2018-01" db="EMBL/GenBank/DDBJ databases">
        <authorList>
            <person name="Jones A.E."/>
            <person name="Sivanathan V."/>
            <person name="Betsko A.J."/>
            <person name="Aull H.G."/>
            <person name="Zack K.M."/>
            <person name="Kukan E.N."/>
            <person name="Garlena R.A."/>
            <person name="Russell D.A."/>
            <person name="Pope W.H."/>
            <person name="Jacobs-Sera D."/>
            <person name="Hatfull G.F."/>
        </authorList>
    </citation>
    <scope>NUCLEOTIDE SEQUENCE [LARGE SCALE GENOMIC DNA]</scope>
</reference>
<evidence type="ECO:0000313" key="1">
    <source>
        <dbReference type="EMBL" id="AUX83396.1"/>
    </source>
</evidence>
<dbReference type="GeneID" id="40099877"/>
<evidence type="ECO:0000313" key="2">
    <source>
        <dbReference type="Proteomes" id="UP000241926"/>
    </source>
</evidence>
<proteinExistence type="predicted"/>
<name>A0A2L0HNX5_9CAUD</name>
<dbReference type="RefSeq" id="YP_009623096.1">
    <property type="nucleotide sequence ID" value="NC_042109.1"/>
</dbReference>
<organism evidence="1 2">
    <name type="scientific">Microbacterium phage Eleri</name>
    <dbReference type="NCBI Taxonomy" id="2079581"/>
    <lineage>
        <taxon>Viruses</taxon>
        <taxon>Duplodnaviria</taxon>
        <taxon>Heunggongvirae</taxon>
        <taxon>Uroviricota</taxon>
        <taxon>Caudoviricetes</taxon>
        <taxon>Elerivirus</taxon>
        <taxon>Elerivirus eleri</taxon>
    </lineage>
</organism>
<gene>
    <name evidence="1" type="primary">58</name>
    <name evidence="1" type="ORF">SEA_ELERI_58</name>
</gene>
<accession>A0A2L0HNX5</accession>
<keyword evidence="2" id="KW-1185">Reference proteome</keyword>
<dbReference type="EMBL" id="MG839027">
    <property type="protein sequence ID" value="AUX83396.1"/>
    <property type="molecule type" value="Genomic_DNA"/>
</dbReference>